<reference evidence="2 3" key="1">
    <citation type="submission" date="2022-02" db="EMBL/GenBank/DDBJ databases">
        <title>Chromosome-level reference genomes for two strains of Caenorhabditis briggsae: an improved platform for comparative genomics.</title>
        <authorList>
            <person name="Stevens L."/>
            <person name="Andersen E.C."/>
        </authorList>
    </citation>
    <scope>NUCLEOTIDE SEQUENCE [LARGE SCALE GENOMIC DNA]</scope>
    <source>
        <strain evidence="2">QX1410_ONT</strain>
        <tissue evidence="2">Whole-organism</tissue>
    </source>
</reference>
<keyword evidence="1" id="KW-1133">Transmembrane helix</keyword>
<protein>
    <recommendedName>
        <fullName evidence="4">Serpentine receptor class gamma</fullName>
    </recommendedName>
</protein>
<gene>
    <name evidence="2" type="ORF">L3Y34_010145</name>
</gene>
<feature type="transmembrane region" description="Helical" evidence="1">
    <location>
        <begin position="123"/>
        <end position="146"/>
    </location>
</feature>
<proteinExistence type="predicted"/>
<dbReference type="Proteomes" id="UP000827892">
    <property type="component" value="Chromosome V"/>
</dbReference>
<sequence>MVLNYLPILMLYPLTANQMIGRLYKAIWRRMFTRIRIVAVIIICLTLSCIASVIFIHTAEVRRHFVKKIGFMDIGIDGHQILINRIFYMFPFGSMVCFMIICVGTEFFVIIKPSTYINYNSPLVIIFSVLNYIPEICLPLLLLLTTKKIRTKVSRMFPKRYSTHANVHAVAPM</sequence>
<feature type="transmembrane region" description="Helical" evidence="1">
    <location>
        <begin position="86"/>
        <end position="111"/>
    </location>
</feature>
<evidence type="ECO:0000313" key="2">
    <source>
        <dbReference type="EMBL" id="ULT92856.1"/>
    </source>
</evidence>
<keyword evidence="1" id="KW-0472">Membrane</keyword>
<evidence type="ECO:0008006" key="4">
    <source>
        <dbReference type="Google" id="ProtNLM"/>
    </source>
</evidence>
<feature type="transmembrane region" description="Helical" evidence="1">
    <location>
        <begin position="37"/>
        <end position="59"/>
    </location>
</feature>
<dbReference type="EMBL" id="CP090895">
    <property type="protein sequence ID" value="ULT92856.1"/>
    <property type="molecule type" value="Genomic_DNA"/>
</dbReference>
<keyword evidence="1" id="KW-0812">Transmembrane</keyword>
<accession>A0AAE9D3A4</accession>
<name>A0AAE9D3A4_CAEBR</name>
<evidence type="ECO:0000256" key="1">
    <source>
        <dbReference type="SAM" id="Phobius"/>
    </source>
</evidence>
<evidence type="ECO:0000313" key="3">
    <source>
        <dbReference type="Proteomes" id="UP000827892"/>
    </source>
</evidence>
<organism evidence="2 3">
    <name type="scientific">Caenorhabditis briggsae</name>
    <dbReference type="NCBI Taxonomy" id="6238"/>
    <lineage>
        <taxon>Eukaryota</taxon>
        <taxon>Metazoa</taxon>
        <taxon>Ecdysozoa</taxon>
        <taxon>Nematoda</taxon>
        <taxon>Chromadorea</taxon>
        <taxon>Rhabditida</taxon>
        <taxon>Rhabditina</taxon>
        <taxon>Rhabditomorpha</taxon>
        <taxon>Rhabditoidea</taxon>
        <taxon>Rhabditidae</taxon>
        <taxon>Peloderinae</taxon>
        <taxon>Caenorhabditis</taxon>
    </lineage>
</organism>
<dbReference type="AlphaFoldDB" id="A0AAE9D3A4"/>